<feature type="non-terminal residue" evidence="2">
    <location>
        <position position="1"/>
    </location>
</feature>
<accession>A0AAV2QPI7</accession>
<evidence type="ECO:0000313" key="2">
    <source>
        <dbReference type="EMBL" id="CAL4092469.1"/>
    </source>
</evidence>
<dbReference type="EMBL" id="CAXKWB010008792">
    <property type="protein sequence ID" value="CAL4092469.1"/>
    <property type="molecule type" value="Genomic_DNA"/>
</dbReference>
<feature type="compositionally biased region" description="Basic and acidic residues" evidence="1">
    <location>
        <begin position="105"/>
        <end position="122"/>
    </location>
</feature>
<evidence type="ECO:0000256" key="1">
    <source>
        <dbReference type="SAM" id="MobiDB-lite"/>
    </source>
</evidence>
<gene>
    <name evidence="2" type="ORF">MNOR_LOCUS14596</name>
</gene>
<organism evidence="2 3">
    <name type="scientific">Meganyctiphanes norvegica</name>
    <name type="common">Northern krill</name>
    <name type="synonym">Thysanopoda norvegica</name>
    <dbReference type="NCBI Taxonomy" id="48144"/>
    <lineage>
        <taxon>Eukaryota</taxon>
        <taxon>Metazoa</taxon>
        <taxon>Ecdysozoa</taxon>
        <taxon>Arthropoda</taxon>
        <taxon>Crustacea</taxon>
        <taxon>Multicrustacea</taxon>
        <taxon>Malacostraca</taxon>
        <taxon>Eumalacostraca</taxon>
        <taxon>Eucarida</taxon>
        <taxon>Euphausiacea</taxon>
        <taxon>Euphausiidae</taxon>
        <taxon>Meganyctiphanes</taxon>
    </lineage>
</organism>
<reference evidence="2 3" key="1">
    <citation type="submission" date="2024-05" db="EMBL/GenBank/DDBJ databases">
        <authorList>
            <person name="Wallberg A."/>
        </authorList>
    </citation>
    <scope>NUCLEOTIDE SEQUENCE [LARGE SCALE GENOMIC DNA]</scope>
</reference>
<comment type="caution">
    <text evidence="2">The sequence shown here is derived from an EMBL/GenBank/DDBJ whole genome shotgun (WGS) entry which is preliminary data.</text>
</comment>
<feature type="region of interest" description="Disordered" evidence="1">
    <location>
        <begin position="94"/>
        <end position="125"/>
    </location>
</feature>
<keyword evidence="3" id="KW-1185">Reference proteome</keyword>
<sequence>PNSITSNIVNKYVESKLSQTTFLKGLFGNKNYKSSSVLGSQEVDEKGSKGSILGGAGELVSSLFGSSYKDYFKKLQQGWDELFFEIQPPSLGIHEEVQPSGSPLEPREEVIERGESEQHQLQEEEQDLAGCSCTRRLPVKRDLGETILRRRGENGEILTRTISRISTCSNTATLRGPKQKVVSYTYYGDISNPGINNRYFSEIKNRAEEVARLYPGWVMRVYHNITTSNTQGQQQLCEVVCQQQHVDLCSIHNLPSPFGDISHKLETATLWRFLPLLDPLVNIMVSRDLDSYILPREVAAVTAWLSSSRLYHAMRDHPLHGTPMLAGLWGAHPSLNRVDVYQSIATMLSQVPNHDWGYDQFLLRKVLWPTAQNNVLVHDSYFCDFPAMLGRYPSAAFPTQREGRNYTGFGKTKLSVTKSLKPCPNSCRPNDHKDWEYC</sequence>
<dbReference type="AlphaFoldDB" id="A0AAV2QPI7"/>
<dbReference type="Proteomes" id="UP001497623">
    <property type="component" value="Unassembled WGS sequence"/>
</dbReference>
<protein>
    <submittedName>
        <fullName evidence="2">Uncharacterized protein</fullName>
    </submittedName>
</protein>
<proteinExistence type="predicted"/>
<evidence type="ECO:0000313" key="3">
    <source>
        <dbReference type="Proteomes" id="UP001497623"/>
    </source>
</evidence>
<name>A0AAV2QPI7_MEGNR</name>